<feature type="transmembrane region" description="Helical" evidence="1">
    <location>
        <begin position="56"/>
        <end position="73"/>
    </location>
</feature>
<evidence type="ECO:0000313" key="2">
    <source>
        <dbReference type="EMBL" id="GAA4726900.1"/>
    </source>
</evidence>
<keyword evidence="3" id="KW-1185">Reference proteome</keyword>
<protein>
    <recommendedName>
        <fullName evidence="4">Integral membrane protein</fullName>
    </recommendedName>
</protein>
<keyword evidence="1" id="KW-0812">Transmembrane</keyword>
<feature type="transmembrane region" description="Helical" evidence="1">
    <location>
        <begin position="30"/>
        <end position="49"/>
    </location>
</feature>
<dbReference type="RefSeq" id="WP_172149552.1">
    <property type="nucleotide sequence ID" value="NZ_BAABID010000008.1"/>
</dbReference>
<organism evidence="2 3">
    <name type="scientific">Isoptericola chiayiensis</name>
    <dbReference type="NCBI Taxonomy" id="579446"/>
    <lineage>
        <taxon>Bacteria</taxon>
        <taxon>Bacillati</taxon>
        <taxon>Actinomycetota</taxon>
        <taxon>Actinomycetes</taxon>
        <taxon>Micrococcales</taxon>
        <taxon>Promicromonosporaceae</taxon>
        <taxon>Isoptericola</taxon>
    </lineage>
</organism>
<gene>
    <name evidence="2" type="ORF">GCM10023216_17090</name>
</gene>
<evidence type="ECO:0008006" key="4">
    <source>
        <dbReference type="Google" id="ProtNLM"/>
    </source>
</evidence>
<accession>A0ABP8YD32</accession>
<dbReference type="Proteomes" id="UP001500956">
    <property type="component" value="Unassembled WGS sequence"/>
</dbReference>
<comment type="caution">
    <text evidence="2">The sequence shown here is derived from an EMBL/GenBank/DDBJ whole genome shotgun (WGS) entry which is preliminary data.</text>
</comment>
<dbReference type="EMBL" id="BAABID010000008">
    <property type="protein sequence ID" value="GAA4726900.1"/>
    <property type="molecule type" value="Genomic_DNA"/>
</dbReference>
<sequence length="185" mass="19148">MTMLAELQDLSRRRHERPLPRVSVVHGPSVPGGVLRVLAALAVGGLVLLTAARTSLLPDLALSAALVLAMWTAVRPGRVPSHLAVVLSAAVLLGAQSAPFDPAVLWLAPLGFLTVRLGWWAEHTSWTGRVEWAALRATAGRDLTICGATVVLGAAAWAAAAASVGVLVVLGGIAVVAIGWAFLPR</sequence>
<proteinExistence type="predicted"/>
<name>A0ABP8YD32_9MICO</name>
<feature type="transmembrane region" description="Helical" evidence="1">
    <location>
        <begin position="103"/>
        <end position="121"/>
    </location>
</feature>
<reference evidence="3" key="1">
    <citation type="journal article" date="2019" name="Int. J. Syst. Evol. Microbiol.">
        <title>The Global Catalogue of Microorganisms (GCM) 10K type strain sequencing project: providing services to taxonomists for standard genome sequencing and annotation.</title>
        <authorList>
            <consortium name="The Broad Institute Genomics Platform"/>
            <consortium name="The Broad Institute Genome Sequencing Center for Infectious Disease"/>
            <person name="Wu L."/>
            <person name="Ma J."/>
        </authorList>
    </citation>
    <scope>NUCLEOTIDE SEQUENCE [LARGE SCALE GENOMIC DNA]</scope>
    <source>
        <strain evidence="3">JCM 18063</strain>
    </source>
</reference>
<keyword evidence="1" id="KW-1133">Transmembrane helix</keyword>
<keyword evidence="1" id="KW-0472">Membrane</keyword>
<evidence type="ECO:0000313" key="3">
    <source>
        <dbReference type="Proteomes" id="UP001500956"/>
    </source>
</evidence>
<evidence type="ECO:0000256" key="1">
    <source>
        <dbReference type="SAM" id="Phobius"/>
    </source>
</evidence>
<feature type="transmembrane region" description="Helical" evidence="1">
    <location>
        <begin position="157"/>
        <end position="183"/>
    </location>
</feature>